<dbReference type="SUPFAM" id="SSF51126">
    <property type="entry name" value="Pectin lyase-like"/>
    <property type="match status" value="1"/>
</dbReference>
<proteinExistence type="predicted"/>
<sequence length="382" mass="40088">MALLTRYVDHSLSTGLNDGTSEANAWWFLYKMTAAIKTDAGTNNYKVYVKASETYGTDGTSPNPAESDDAGHDGAGGDAGAVIYLDQGSPGATMPNVIEGYAATPGDGGIVTIDCAYDGANKLTNGIWMGQSVSYNTVFKNFDVVNASGDGFFGSNLANILTFKNCRFKGNGSEGITGNNDFALENCILDGNGADGIDLDNNVFLLSCISRNNTLQGLHSLGNVIIYNTLVYDNGNVEQIINQGSVCVLGCTIDANNGAASRCFRQDANTSRTFIANSIIFDGAIGILCDDDIGEMNISRNCLFNSNIDDASNFLVEYDGGDGAPATGNGVGDLGHVTGVPGFTGTYLPGSNAQSAALDHQYTNNFWASFDAADNPPEPENE</sequence>
<dbReference type="InterPro" id="IPR012334">
    <property type="entry name" value="Pectin_lyas_fold"/>
</dbReference>
<evidence type="ECO:0008006" key="2">
    <source>
        <dbReference type="Google" id="ProtNLM"/>
    </source>
</evidence>
<evidence type="ECO:0000313" key="1">
    <source>
        <dbReference type="EMBL" id="KKN55586.1"/>
    </source>
</evidence>
<organism evidence="1">
    <name type="scientific">marine sediment metagenome</name>
    <dbReference type="NCBI Taxonomy" id="412755"/>
    <lineage>
        <taxon>unclassified sequences</taxon>
        <taxon>metagenomes</taxon>
        <taxon>ecological metagenomes</taxon>
    </lineage>
</organism>
<dbReference type="EMBL" id="LAZR01000878">
    <property type="protein sequence ID" value="KKN55586.1"/>
    <property type="molecule type" value="Genomic_DNA"/>
</dbReference>
<name>A0A0F9U2M3_9ZZZZ</name>
<dbReference type="AlphaFoldDB" id="A0A0F9U2M3"/>
<protein>
    <recommendedName>
        <fullName evidence="2">Right handed beta helix domain-containing protein</fullName>
    </recommendedName>
</protein>
<comment type="caution">
    <text evidence="1">The sequence shown here is derived from an EMBL/GenBank/DDBJ whole genome shotgun (WGS) entry which is preliminary data.</text>
</comment>
<dbReference type="Gene3D" id="2.160.20.10">
    <property type="entry name" value="Single-stranded right-handed beta-helix, Pectin lyase-like"/>
    <property type="match status" value="1"/>
</dbReference>
<reference evidence="1" key="1">
    <citation type="journal article" date="2015" name="Nature">
        <title>Complex archaea that bridge the gap between prokaryotes and eukaryotes.</title>
        <authorList>
            <person name="Spang A."/>
            <person name="Saw J.H."/>
            <person name="Jorgensen S.L."/>
            <person name="Zaremba-Niedzwiedzka K."/>
            <person name="Martijn J."/>
            <person name="Lind A.E."/>
            <person name="van Eijk R."/>
            <person name="Schleper C."/>
            <person name="Guy L."/>
            <person name="Ettema T.J."/>
        </authorList>
    </citation>
    <scope>NUCLEOTIDE SEQUENCE</scope>
</reference>
<dbReference type="InterPro" id="IPR011050">
    <property type="entry name" value="Pectin_lyase_fold/virulence"/>
</dbReference>
<gene>
    <name evidence="1" type="ORF">LCGC14_0580580</name>
</gene>
<accession>A0A0F9U2M3</accession>